<comment type="caution">
    <text evidence="4">The sequence shown here is derived from an EMBL/GenBank/DDBJ whole genome shotgun (WGS) entry which is preliminary data.</text>
</comment>
<proteinExistence type="predicted"/>
<protein>
    <recommendedName>
        <fullName evidence="3">HTH araC/xylS-type domain-containing protein</fullName>
    </recommendedName>
</protein>
<keyword evidence="2" id="KW-1133">Transmembrane helix</keyword>
<feature type="domain" description="HTH araC/xylS-type" evidence="3">
    <location>
        <begin position="396"/>
        <end position="490"/>
    </location>
</feature>
<keyword evidence="2" id="KW-0472">Membrane</keyword>
<dbReference type="Gene3D" id="1.25.40.10">
    <property type="entry name" value="Tetratricopeptide repeat domain"/>
    <property type="match status" value="1"/>
</dbReference>
<accession>A0A5J4IZR1</accession>
<feature type="transmembrane region" description="Helical" evidence="2">
    <location>
        <begin position="310"/>
        <end position="332"/>
    </location>
</feature>
<evidence type="ECO:0000313" key="5">
    <source>
        <dbReference type="Proteomes" id="UP000326509"/>
    </source>
</evidence>
<dbReference type="PANTHER" id="PTHR43280:SF2">
    <property type="entry name" value="HTH-TYPE TRANSCRIPTIONAL REGULATOR EXSA"/>
    <property type="match status" value="1"/>
</dbReference>
<keyword evidence="5" id="KW-1185">Reference proteome</keyword>
<keyword evidence="2" id="KW-0812">Transmembrane</keyword>
<evidence type="ECO:0000256" key="1">
    <source>
        <dbReference type="ARBA" id="ARBA00023125"/>
    </source>
</evidence>
<dbReference type="EMBL" id="BKCG01000002">
    <property type="protein sequence ID" value="GER59118.1"/>
    <property type="molecule type" value="Genomic_DNA"/>
</dbReference>
<keyword evidence="1" id="KW-0238">DNA-binding</keyword>
<dbReference type="PROSITE" id="PS01124">
    <property type="entry name" value="HTH_ARAC_FAMILY_2"/>
    <property type="match status" value="1"/>
</dbReference>
<dbReference type="AlphaFoldDB" id="A0A5J4IZR1"/>
<organism evidence="4 5">
    <name type="scientific">Patiriisocius marinus</name>
    <dbReference type="NCBI Taxonomy" id="1397112"/>
    <lineage>
        <taxon>Bacteria</taxon>
        <taxon>Pseudomonadati</taxon>
        <taxon>Bacteroidota</taxon>
        <taxon>Flavobacteriia</taxon>
        <taxon>Flavobacteriales</taxon>
        <taxon>Flavobacteriaceae</taxon>
        <taxon>Patiriisocius</taxon>
    </lineage>
</organism>
<dbReference type="Pfam" id="PF12833">
    <property type="entry name" value="HTH_18"/>
    <property type="match status" value="1"/>
</dbReference>
<dbReference type="Gene3D" id="1.10.10.60">
    <property type="entry name" value="Homeodomain-like"/>
    <property type="match status" value="2"/>
</dbReference>
<dbReference type="SMART" id="SM00342">
    <property type="entry name" value="HTH_ARAC"/>
    <property type="match status" value="1"/>
</dbReference>
<dbReference type="PANTHER" id="PTHR43280">
    <property type="entry name" value="ARAC-FAMILY TRANSCRIPTIONAL REGULATOR"/>
    <property type="match status" value="1"/>
</dbReference>
<dbReference type="Proteomes" id="UP000326509">
    <property type="component" value="Unassembled WGS sequence"/>
</dbReference>
<evidence type="ECO:0000256" key="2">
    <source>
        <dbReference type="SAM" id="Phobius"/>
    </source>
</evidence>
<evidence type="ECO:0000259" key="3">
    <source>
        <dbReference type="PROSITE" id="PS01124"/>
    </source>
</evidence>
<dbReference type="GO" id="GO:0003700">
    <property type="term" value="F:DNA-binding transcription factor activity"/>
    <property type="evidence" value="ECO:0007669"/>
    <property type="project" value="InterPro"/>
</dbReference>
<evidence type="ECO:0000313" key="4">
    <source>
        <dbReference type="EMBL" id="GER59118.1"/>
    </source>
</evidence>
<sequence length="499" mass="57393">MILTFCVQISGWSQNSEEPEALFTKNINEVYNNPVQTSRVANYLLSNSKTAEQRAKAFYLKSTVSFLFGEVTEGQAYLLQAKDEFELHESNFINALLNIALAERYQKAGMTESAVNFINTAKTIAKKLTEEEKVIILQICALLQNNGLTVFDDIYDASKYEKYAALKAIIRNNLGFNYLNKKDLDKAQFSFNYNILELKNNALDNSAITATSLQGLGDITFLKKDFTTSKLYFLKALEQPVMFPETRYAIQNKLAAIYKMQDSMTISQKYNSENISLKSEILKSERSARILLIEYLEKGQNASIKNDMNLYYVLVKIIFVLLLILLIWYYFYNKKLDKEYIQFEKIINQIENKEKLELNITTKEAVVSKVSKGVLIPIETEKAILDRLDVFENSTDYTNSNMSLALLAKQLKTNKKYISEIIHNHKGKNFNTYINELRINYIIKLMQDDPEYLKYKVSYLAKKSGFSSHSAFTVVFKSITNITPKQFVMFLKKSSKVSS</sequence>
<dbReference type="InterPro" id="IPR018060">
    <property type="entry name" value="HTH_AraC"/>
</dbReference>
<name>A0A5J4IZR1_9FLAO</name>
<reference evidence="4 5" key="1">
    <citation type="submission" date="2019-08" db="EMBL/GenBank/DDBJ databases">
        <title>Draft genome sequence of Ulvibacter marinus type strain NBRC 109484.</title>
        <authorList>
            <person name="Kawano K."/>
            <person name="Ushijima N."/>
            <person name="Kihara M."/>
            <person name="Itoh H."/>
        </authorList>
    </citation>
    <scope>NUCLEOTIDE SEQUENCE [LARGE SCALE GENOMIC DNA]</scope>
    <source>
        <strain evidence="4 5">NBRC 109484</strain>
    </source>
</reference>
<gene>
    <name evidence="4" type="ORF">ULMA_12260</name>
</gene>
<dbReference type="SUPFAM" id="SSF48452">
    <property type="entry name" value="TPR-like"/>
    <property type="match status" value="1"/>
</dbReference>
<dbReference type="GO" id="GO:0043565">
    <property type="term" value="F:sequence-specific DNA binding"/>
    <property type="evidence" value="ECO:0007669"/>
    <property type="project" value="InterPro"/>
</dbReference>
<dbReference type="InterPro" id="IPR011990">
    <property type="entry name" value="TPR-like_helical_dom_sf"/>
</dbReference>